<protein>
    <submittedName>
        <fullName evidence="1">Uncharacterized protein (DUF2164 family)</fullName>
    </submittedName>
</protein>
<evidence type="ECO:0000313" key="2">
    <source>
        <dbReference type="Proteomes" id="UP000548978"/>
    </source>
</evidence>
<dbReference type="Proteomes" id="UP000548978">
    <property type="component" value="Unassembled WGS sequence"/>
</dbReference>
<accession>A0A7W9A1X9</accession>
<dbReference type="AlphaFoldDB" id="A0A7W9A1X9"/>
<keyword evidence="2" id="KW-1185">Reference proteome</keyword>
<evidence type="ECO:0000313" key="1">
    <source>
        <dbReference type="EMBL" id="MBB5659728.1"/>
    </source>
</evidence>
<comment type="caution">
    <text evidence="1">The sequence shown here is derived from an EMBL/GenBank/DDBJ whole genome shotgun (WGS) entry which is preliminary data.</text>
</comment>
<dbReference type="RefSeq" id="WP_164461864.1">
    <property type="nucleotide sequence ID" value="NZ_JACIJB010000001.1"/>
</dbReference>
<sequence>MSRPIELSREARQAASAGLRQVLADELDVEIGALQADLILDRVILDLGPILYNRAITDARAVIAARAEDMDEALYGLQRQTDLR</sequence>
<name>A0A7W9A1X9_9CAUL</name>
<gene>
    <name evidence="1" type="ORF">FHS65_000446</name>
</gene>
<reference evidence="1 2" key="1">
    <citation type="submission" date="2020-08" db="EMBL/GenBank/DDBJ databases">
        <title>Genomic Encyclopedia of Type Strains, Phase IV (KMG-IV): sequencing the most valuable type-strain genomes for metagenomic binning, comparative biology and taxonomic classification.</title>
        <authorList>
            <person name="Goeker M."/>
        </authorList>
    </citation>
    <scope>NUCLEOTIDE SEQUENCE [LARGE SCALE GENOMIC DNA]</scope>
    <source>
        <strain evidence="1 2">DSM 24448</strain>
    </source>
</reference>
<dbReference type="InterPro" id="IPR018680">
    <property type="entry name" value="DUF2164"/>
</dbReference>
<proteinExistence type="predicted"/>
<dbReference type="Pfam" id="PF09932">
    <property type="entry name" value="DUF2164"/>
    <property type="match status" value="1"/>
</dbReference>
<organism evidence="1 2">
    <name type="scientific">Brevundimonas halotolerans</name>
    <dbReference type="NCBI Taxonomy" id="69670"/>
    <lineage>
        <taxon>Bacteria</taxon>
        <taxon>Pseudomonadati</taxon>
        <taxon>Pseudomonadota</taxon>
        <taxon>Alphaproteobacteria</taxon>
        <taxon>Caulobacterales</taxon>
        <taxon>Caulobacteraceae</taxon>
        <taxon>Brevundimonas</taxon>
    </lineage>
</organism>
<dbReference type="EMBL" id="JACIJB010000001">
    <property type="protein sequence ID" value="MBB5659728.1"/>
    <property type="molecule type" value="Genomic_DNA"/>
</dbReference>